<comment type="caution">
    <text evidence="3">The sequence shown here is derived from an EMBL/GenBank/DDBJ whole genome shotgun (WGS) entry which is preliminary data.</text>
</comment>
<accession>A0A147IV34</accession>
<dbReference type="OrthoDB" id="527973at2"/>
<name>A0A147IV34_9SPHN</name>
<evidence type="ECO:0000313" key="5">
    <source>
        <dbReference type="Proteomes" id="UP000074072"/>
    </source>
</evidence>
<dbReference type="STRING" id="33051.SB4_08885"/>
<evidence type="ECO:0000313" key="4">
    <source>
        <dbReference type="Proteomes" id="UP000072867"/>
    </source>
</evidence>
<evidence type="ECO:0000313" key="2">
    <source>
        <dbReference type="EMBL" id="KTT74244.1"/>
    </source>
</evidence>
<dbReference type="RefSeq" id="WP_058732240.1">
    <property type="nucleotide sequence ID" value="NZ_LDTD01000012.1"/>
</dbReference>
<dbReference type="InterPro" id="IPR002109">
    <property type="entry name" value="Glutaredoxin"/>
</dbReference>
<dbReference type="InterPro" id="IPR014025">
    <property type="entry name" value="Glutaredoxin_subgr"/>
</dbReference>
<organism evidence="3 5">
    <name type="scientific">Sphingomonas sanguinis</name>
    <dbReference type="NCBI Taxonomy" id="33051"/>
    <lineage>
        <taxon>Bacteria</taxon>
        <taxon>Pseudomonadati</taxon>
        <taxon>Pseudomonadota</taxon>
        <taxon>Alphaproteobacteria</taxon>
        <taxon>Sphingomonadales</taxon>
        <taxon>Sphingomonadaceae</taxon>
        <taxon>Sphingomonas</taxon>
    </lineage>
</organism>
<dbReference type="PRINTS" id="PR00160">
    <property type="entry name" value="GLUTAREDOXIN"/>
</dbReference>
<sequence>MAEQKTAILYRMILPEHTCPFGVRAKQMLEAAGYQVDDRILSSRDEVDAFKAEQDVATTPQVFIDGERIGGSDALEAYLSR</sequence>
<dbReference type="PATRIC" id="fig|33051.3.peg.460"/>
<dbReference type="AlphaFoldDB" id="A0A147IV34"/>
<protein>
    <submittedName>
        <fullName evidence="3">Glutaredoxin</fullName>
    </submittedName>
</protein>
<evidence type="ECO:0000259" key="1">
    <source>
        <dbReference type="Pfam" id="PF00462"/>
    </source>
</evidence>
<dbReference type="PROSITE" id="PS51354">
    <property type="entry name" value="GLUTAREDOXIN_2"/>
    <property type="match status" value="1"/>
</dbReference>
<dbReference type="EMBL" id="LDTE01000049">
    <property type="protein sequence ID" value="KTT99513.1"/>
    <property type="molecule type" value="Genomic_DNA"/>
</dbReference>
<gene>
    <name evidence="2" type="ORF">NS319_02405</name>
    <name evidence="3" type="ORF">SB4_08885</name>
</gene>
<dbReference type="EMBL" id="LDTD01000012">
    <property type="protein sequence ID" value="KTT74244.1"/>
    <property type="molecule type" value="Genomic_DNA"/>
</dbReference>
<evidence type="ECO:0000313" key="3">
    <source>
        <dbReference type="EMBL" id="KTT99513.1"/>
    </source>
</evidence>
<dbReference type="Pfam" id="PF00462">
    <property type="entry name" value="Glutaredoxin"/>
    <property type="match status" value="1"/>
</dbReference>
<proteinExistence type="predicted"/>
<dbReference type="InterPro" id="IPR036249">
    <property type="entry name" value="Thioredoxin-like_sf"/>
</dbReference>
<reference evidence="4 5" key="1">
    <citation type="journal article" date="2016" name="Front. Microbiol.">
        <title>Genomic Resource of Rice Seed Associated Bacteria.</title>
        <authorList>
            <person name="Midha S."/>
            <person name="Bansal K."/>
            <person name="Sharma S."/>
            <person name="Kumar N."/>
            <person name="Patil P.P."/>
            <person name="Chaudhry V."/>
            <person name="Patil P.B."/>
        </authorList>
    </citation>
    <scope>NUCLEOTIDE SEQUENCE [LARGE SCALE GENOMIC DNA]</scope>
    <source>
        <strain evidence="2 4">NS319</strain>
        <strain evidence="3 5">SB4</strain>
    </source>
</reference>
<feature type="domain" description="Glutaredoxin" evidence="1">
    <location>
        <begin position="12"/>
        <end position="69"/>
    </location>
</feature>
<dbReference type="Gene3D" id="3.40.30.10">
    <property type="entry name" value="Glutaredoxin"/>
    <property type="match status" value="1"/>
</dbReference>
<dbReference type="SUPFAM" id="SSF52833">
    <property type="entry name" value="Thioredoxin-like"/>
    <property type="match status" value="1"/>
</dbReference>
<dbReference type="Proteomes" id="UP000072867">
    <property type="component" value="Unassembled WGS sequence"/>
</dbReference>
<dbReference type="Proteomes" id="UP000074072">
    <property type="component" value="Unassembled WGS sequence"/>
</dbReference>